<dbReference type="Proteomes" id="UP000324907">
    <property type="component" value="Unassembled WGS sequence"/>
</dbReference>
<dbReference type="InterPro" id="IPR003593">
    <property type="entry name" value="AAA+_ATPase"/>
</dbReference>
<keyword evidence="1 3" id="KW-0547">Nucleotide-binding</keyword>
<dbReference type="SMART" id="SM00382">
    <property type="entry name" value="AAA"/>
    <property type="match status" value="1"/>
</dbReference>
<evidence type="ECO:0000313" key="6">
    <source>
        <dbReference type="EMBL" id="KAA0151815.1"/>
    </source>
</evidence>
<dbReference type="FunFam" id="3.40.50.300:FF:000012">
    <property type="entry name" value="Transitional endoplasmic reticulum ATPase"/>
    <property type="match status" value="1"/>
</dbReference>
<sequence>MSGKGRLADKVLETRVQSVIQGGTRTAPADVAAALRKQFASLYQRRPEAEFLFAVTRVISKLRQEGSLPSKAAEKAAAAAAKKAAAEAAASAAARGEPPIYAHLGVDPPRGILLHGPPGCGKTLLAHAIAGELGDRVSFHKVGATELVSGQSGASEKRIRDLFEQAREEAPALVFIDEIDAIAVKRESAGSTMERRMVAQLLTSMDGLTLAATGGEAVLVLAATNRPDALDGALRRSGRFDREIVMPIPDEPARRRILGTLTSRMALADHISLDAIARATPGYVGADLEALTREAAVCAVHRVFTQLFVAPTGPDAPASAATASSAAADDQSADDADDDDADDDDADDADGDEDEDDDEDDDESAADAALEAAEIDADADRACDDDDDDAGDDDDAVVVASPSTVLPSSSSSSSSAGAAVGSCCAAAAALSARQRVGCDEHDWAGGGGSGGRARSAAAAESMSNFSEIFRAPSGRRAV</sequence>
<reference evidence="6 7" key="1">
    <citation type="submission" date="2019-07" db="EMBL/GenBank/DDBJ databases">
        <title>Genomes of Cafeteria roenbergensis.</title>
        <authorList>
            <person name="Fischer M.G."/>
            <person name="Hackl T."/>
            <person name="Roman M."/>
        </authorList>
    </citation>
    <scope>NUCLEOTIDE SEQUENCE [LARGE SCALE GENOMIC DNA]</scope>
    <source>
        <strain evidence="6 7">RCC970-E3</strain>
    </source>
</reference>
<dbReference type="PANTHER" id="PTHR48470:SF1">
    <property type="entry name" value="CELL DIVISION CONTROL PROTEIN 48 C ISOFORM 1"/>
    <property type="match status" value="1"/>
</dbReference>
<dbReference type="GO" id="GO:0005524">
    <property type="term" value="F:ATP binding"/>
    <property type="evidence" value="ECO:0007669"/>
    <property type="project" value="UniProtKB-KW"/>
</dbReference>
<dbReference type="Pfam" id="PF00004">
    <property type="entry name" value="AAA"/>
    <property type="match status" value="1"/>
</dbReference>
<dbReference type="Gene3D" id="1.10.8.60">
    <property type="match status" value="1"/>
</dbReference>
<comment type="caution">
    <text evidence="6">The sequence shown here is derived from an EMBL/GenBank/DDBJ whole genome shotgun (WGS) entry which is preliminary data.</text>
</comment>
<feature type="region of interest" description="Disordered" evidence="4">
    <location>
        <begin position="314"/>
        <end position="418"/>
    </location>
</feature>
<feature type="compositionally biased region" description="Low complexity" evidence="4">
    <location>
        <begin position="397"/>
        <end position="418"/>
    </location>
</feature>
<dbReference type="PANTHER" id="PTHR48470">
    <property type="entry name" value="CELL DIVISION CONTROL PROTEIN 48 C ISOFORM 1"/>
    <property type="match status" value="1"/>
</dbReference>
<dbReference type="SUPFAM" id="SSF52540">
    <property type="entry name" value="P-loop containing nucleoside triphosphate hydrolases"/>
    <property type="match status" value="1"/>
</dbReference>
<accession>A0A5A8CFM2</accession>
<dbReference type="GO" id="GO:0016887">
    <property type="term" value="F:ATP hydrolysis activity"/>
    <property type="evidence" value="ECO:0007669"/>
    <property type="project" value="InterPro"/>
</dbReference>
<feature type="domain" description="AAA+ ATPase" evidence="5">
    <location>
        <begin position="108"/>
        <end position="250"/>
    </location>
</feature>
<dbReference type="Pfam" id="PF17862">
    <property type="entry name" value="AAA_lid_3"/>
    <property type="match status" value="1"/>
</dbReference>
<dbReference type="InterPro" id="IPR003959">
    <property type="entry name" value="ATPase_AAA_core"/>
</dbReference>
<evidence type="ECO:0000259" key="5">
    <source>
        <dbReference type="SMART" id="SM00382"/>
    </source>
</evidence>
<evidence type="ECO:0000256" key="4">
    <source>
        <dbReference type="SAM" id="MobiDB-lite"/>
    </source>
</evidence>
<feature type="compositionally biased region" description="Acidic residues" evidence="4">
    <location>
        <begin position="331"/>
        <end position="365"/>
    </location>
</feature>
<proteinExistence type="inferred from homology"/>
<name>A0A5A8CFM2_CAFRO</name>
<organism evidence="6 7">
    <name type="scientific">Cafeteria roenbergensis</name>
    <name type="common">Marine flagellate</name>
    <dbReference type="NCBI Taxonomy" id="33653"/>
    <lineage>
        <taxon>Eukaryota</taxon>
        <taxon>Sar</taxon>
        <taxon>Stramenopiles</taxon>
        <taxon>Bigyra</taxon>
        <taxon>Opalozoa</taxon>
        <taxon>Bicosoecida</taxon>
        <taxon>Cafeteriaceae</taxon>
        <taxon>Cafeteria</taxon>
    </lineage>
</organism>
<gene>
    <name evidence="6" type="ORF">FNF28_07091</name>
</gene>
<dbReference type="InterPro" id="IPR027417">
    <property type="entry name" value="P-loop_NTPase"/>
</dbReference>
<dbReference type="AlphaFoldDB" id="A0A5A8CFM2"/>
<evidence type="ECO:0000256" key="2">
    <source>
        <dbReference type="ARBA" id="ARBA00022840"/>
    </source>
</evidence>
<feature type="compositionally biased region" description="Acidic residues" evidence="4">
    <location>
        <begin position="373"/>
        <end position="396"/>
    </location>
</feature>
<protein>
    <recommendedName>
        <fullName evidence="5">AAA+ ATPase domain-containing protein</fullName>
    </recommendedName>
</protein>
<dbReference type="InterPro" id="IPR041569">
    <property type="entry name" value="AAA_lid_3"/>
</dbReference>
<dbReference type="EMBL" id="VLTL01000214">
    <property type="protein sequence ID" value="KAA0151815.1"/>
    <property type="molecule type" value="Genomic_DNA"/>
</dbReference>
<keyword evidence="2 3" id="KW-0067">ATP-binding</keyword>
<evidence type="ECO:0000256" key="3">
    <source>
        <dbReference type="RuleBase" id="RU003651"/>
    </source>
</evidence>
<dbReference type="Gene3D" id="3.40.50.300">
    <property type="entry name" value="P-loop containing nucleotide triphosphate hydrolases"/>
    <property type="match status" value="1"/>
</dbReference>
<feature type="compositionally biased region" description="Low complexity" evidence="4">
    <location>
        <begin position="315"/>
        <end position="330"/>
    </location>
</feature>
<evidence type="ECO:0000256" key="1">
    <source>
        <dbReference type="ARBA" id="ARBA00022741"/>
    </source>
</evidence>
<dbReference type="InterPro" id="IPR055278">
    <property type="entry name" value="CDC48c"/>
</dbReference>
<comment type="similarity">
    <text evidence="3">Belongs to the AAA ATPase family.</text>
</comment>
<evidence type="ECO:0000313" key="7">
    <source>
        <dbReference type="Proteomes" id="UP000324907"/>
    </source>
</evidence>
<dbReference type="PROSITE" id="PS00674">
    <property type="entry name" value="AAA"/>
    <property type="match status" value="1"/>
</dbReference>
<dbReference type="InterPro" id="IPR003960">
    <property type="entry name" value="ATPase_AAA_CS"/>
</dbReference>